<organism evidence="1">
    <name type="scientific">marine sediment metagenome</name>
    <dbReference type="NCBI Taxonomy" id="412755"/>
    <lineage>
        <taxon>unclassified sequences</taxon>
        <taxon>metagenomes</taxon>
        <taxon>ecological metagenomes</taxon>
    </lineage>
</organism>
<protein>
    <submittedName>
        <fullName evidence="1">Uncharacterized protein</fullName>
    </submittedName>
</protein>
<dbReference type="EMBL" id="LAZR01057941">
    <property type="protein sequence ID" value="KKK70972.1"/>
    <property type="molecule type" value="Genomic_DNA"/>
</dbReference>
<gene>
    <name evidence="1" type="ORF">LCGC14_2918610</name>
</gene>
<name>A0A0F8XPQ3_9ZZZZ</name>
<sequence length="28" mass="3436">TKWREAGFRLEWTDKIWAIDLEAREGEE</sequence>
<dbReference type="AlphaFoldDB" id="A0A0F8XPQ3"/>
<evidence type="ECO:0000313" key="1">
    <source>
        <dbReference type="EMBL" id="KKK70972.1"/>
    </source>
</evidence>
<reference evidence="1" key="1">
    <citation type="journal article" date="2015" name="Nature">
        <title>Complex archaea that bridge the gap between prokaryotes and eukaryotes.</title>
        <authorList>
            <person name="Spang A."/>
            <person name="Saw J.H."/>
            <person name="Jorgensen S.L."/>
            <person name="Zaremba-Niedzwiedzka K."/>
            <person name="Martijn J."/>
            <person name="Lind A.E."/>
            <person name="van Eijk R."/>
            <person name="Schleper C."/>
            <person name="Guy L."/>
            <person name="Ettema T.J."/>
        </authorList>
    </citation>
    <scope>NUCLEOTIDE SEQUENCE</scope>
</reference>
<feature type="non-terminal residue" evidence="1">
    <location>
        <position position="1"/>
    </location>
</feature>
<comment type="caution">
    <text evidence="1">The sequence shown here is derived from an EMBL/GenBank/DDBJ whole genome shotgun (WGS) entry which is preliminary data.</text>
</comment>
<accession>A0A0F8XPQ3</accession>
<proteinExistence type="predicted"/>